<organism evidence="1 2">
    <name type="scientific">Nostoc favosum CHAB5714</name>
    <dbReference type="NCBI Taxonomy" id="2780399"/>
    <lineage>
        <taxon>Bacteria</taxon>
        <taxon>Bacillati</taxon>
        <taxon>Cyanobacteriota</taxon>
        <taxon>Cyanophyceae</taxon>
        <taxon>Nostocales</taxon>
        <taxon>Nostocaceae</taxon>
        <taxon>Nostoc</taxon>
        <taxon>Nostoc favosum</taxon>
    </lineage>
</organism>
<dbReference type="EMBL" id="JAIVFQ010000069">
    <property type="protein sequence ID" value="MCC5603156.1"/>
    <property type="molecule type" value="Genomic_DNA"/>
</dbReference>
<protein>
    <submittedName>
        <fullName evidence="1">Uncharacterized protein</fullName>
    </submittedName>
</protein>
<evidence type="ECO:0000313" key="2">
    <source>
        <dbReference type="Proteomes" id="UP001199525"/>
    </source>
</evidence>
<gene>
    <name evidence="1" type="ORF">LC586_29170</name>
</gene>
<sequence length="46" mass="4881">MAIWVSLNKTDDCLVNAIACIANATATLLIEMVANTLGFVKNSRLG</sequence>
<dbReference type="Proteomes" id="UP001199525">
    <property type="component" value="Unassembled WGS sequence"/>
</dbReference>
<reference evidence="1 2" key="1">
    <citation type="journal article" date="2021" name="Microorganisms">
        <title>Genome Evolution of Filamentous Cyanobacterium Nostoc Species: From Facultative Symbiosis to Free Living.</title>
        <authorList>
            <person name="Huo D."/>
            <person name="Li H."/>
            <person name="Cai F."/>
            <person name="Guo X."/>
            <person name="Qiao Z."/>
            <person name="Wang W."/>
            <person name="Yu G."/>
            <person name="Li R."/>
        </authorList>
    </citation>
    <scope>NUCLEOTIDE SEQUENCE [LARGE SCALE GENOMIC DNA]</scope>
    <source>
        <strain evidence="1 2">CHAB 5714</strain>
    </source>
</reference>
<dbReference type="RefSeq" id="WP_229488689.1">
    <property type="nucleotide sequence ID" value="NZ_JAIVFQ010000069.1"/>
</dbReference>
<keyword evidence="2" id="KW-1185">Reference proteome</keyword>
<proteinExistence type="predicted"/>
<evidence type="ECO:0000313" key="1">
    <source>
        <dbReference type="EMBL" id="MCC5603156.1"/>
    </source>
</evidence>
<name>A0ABS8IGJ9_9NOSO</name>
<comment type="caution">
    <text evidence="1">The sequence shown here is derived from an EMBL/GenBank/DDBJ whole genome shotgun (WGS) entry which is preliminary data.</text>
</comment>
<accession>A0ABS8IGJ9</accession>